<name>A0ABY9L445_9LACO</name>
<evidence type="ECO:0000313" key="3">
    <source>
        <dbReference type="Proteomes" id="UP001233112"/>
    </source>
</evidence>
<dbReference type="Pfam" id="PF02498">
    <property type="entry name" value="Bro-N"/>
    <property type="match status" value="1"/>
</dbReference>
<organism evidence="2 3">
    <name type="scientific">Lacticaseibacillus parahuelsenbergensis</name>
    <dbReference type="NCBI Taxonomy" id="3068305"/>
    <lineage>
        <taxon>Bacteria</taxon>
        <taxon>Bacillati</taxon>
        <taxon>Bacillota</taxon>
        <taxon>Bacilli</taxon>
        <taxon>Lactobacillales</taxon>
        <taxon>Lactobacillaceae</taxon>
        <taxon>Lacticaseibacillus</taxon>
    </lineage>
</organism>
<dbReference type="InterPro" id="IPR003497">
    <property type="entry name" value="BRO_N_domain"/>
</dbReference>
<feature type="domain" description="Bro-N" evidence="1">
    <location>
        <begin position="1"/>
        <end position="70"/>
    </location>
</feature>
<keyword evidence="3" id="KW-1185">Reference proteome</keyword>
<sequence>MNQLQHFDFKGRQVRTVVVDNEPMFVGKDIAEVLGYRKPANAVKKYVPDKFKGVTKLMTPGGKQDFVTVS</sequence>
<proteinExistence type="predicted"/>
<dbReference type="RefSeq" id="WP_306387205.1">
    <property type="nucleotide sequence ID" value="NZ_CP132482.1"/>
</dbReference>
<dbReference type="PROSITE" id="PS51750">
    <property type="entry name" value="BRO_N"/>
    <property type="match status" value="1"/>
</dbReference>
<dbReference type="EMBL" id="CP132482">
    <property type="protein sequence ID" value="WLV78514.1"/>
    <property type="molecule type" value="Genomic_DNA"/>
</dbReference>
<evidence type="ECO:0000259" key="1">
    <source>
        <dbReference type="PROSITE" id="PS51750"/>
    </source>
</evidence>
<dbReference type="Proteomes" id="UP001233112">
    <property type="component" value="Chromosome"/>
</dbReference>
<protein>
    <submittedName>
        <fullName evidence="2">Bro-N domain-containing protein</fullName>
    </submittedName>
</protein>
<dbReference type="SMART" id="SM01040">
    <property type="entry name" value="Bro-N"/>
    <property type="match status" value="1"/>
</dbReference>
<reference evidence="2 3" key="1">
    <citation type="submission" date="2023-08" db="EMBL/GenBank/DDBJ databases">
        <authorList>
            <person name="Buchebner-Jance M."/>
        </authorList>
    </citation>
    <scope>NUCLEOTIDE SEQUENCE [LARGE SCALE GENOMIC DNA]</scope>
    <source>
        <strain evidence="2 3">NCIMB 15471</strain>
    </source>
</reference>
<evidence type="ECO:0000313" key="2">
    <source>
        <dbReference type="EMBL" id="WLV78514.1"/>
    </source>
</evidence>
<gene>
    <name evidence="2" type="ORF">LACPH_000478</name>
</gene>
<accession>A0ABY9L445</accession>